<feature type="chain" id="PRO_5039305126" evidence="8">
    <location>
        <begin position="21"/>
        <end position="346"/>
    </location>
</feature>
<evidence type="ECO:0000256" key="2">
    <source>
        <dbReference type="ARBA" id="ARBA00022525"/>
    </source>
</evidence>
<dbReference type="GO" id="GO:0005576">
    <property type="term" value="C:extracellular region"/>
    <property type="evidence" value="ECO:0007669"/>
    <property type="project" value="UniProtKB-SubCell"/>
</dbReference>
<accession>A0A931DYN5</accession>
<evidence type="ECO:0000256" key="6">
    <source>
        <dbReference type="ARBA" id="ARBA00023277"/>
    </source>
</evidence>
<comment type="caution">
    <text evidence="9">The sequence shown here is derived from an EMBL/GenBank/DDBJ whole genome shotgun (WGS) entry which is preliminary data.</text>
</comment>
<keyword evidence="10" id="KW-1185">Reference proteome</keyword>
<evidence type="ECO:0000313" key="10">
    <source>
        <dbReference type="Proteomes" id="UP000658613"/>
    </source>
</evidence>
<protein>
    <submittedName>
        <fullName evidence="9">Polyhydroxybutyrate depolymerase</fullName>
    </submittedName>
</protein>
<dbReference type="SUPFAM" id="SSF53474">
    <property type="entry name" value="alpha/beta-Hydrolases"/>
    <property type="match status" value="1"/>
</dbReference>
<dbReference type="GO" id="GO:0045493">
    <property type="term" value="P:xylan catabolic process"/>
    <property type="evidence" value="ECO:0007669"/>
    <property type="project" value="UniProtKB-KW"/>
</dbReference>
<dbReference type="AlphaFoldDB" id="A0A931DYN5"/>
<comment type="subcellular location">
    <subcellularLocation>
        <location evidence="1">Secreted</location>
    </subcellularLocation>
</comment>
<evidence type="ECO:0000256" key="7">
    <source>
        <dbReference type="ARBA" id="ARBA00023326"/>
    </source>
</evidence>
<name>A0A931DYN5_9CORY</name>
<dbReference type="InterPro" id="IPR029058">
    <property type="entry name" value="AB_hydrolase_fold"/>
</dbReference>
<gene>
    <name evidence="9" type="ORF">IW254_000413</name>
</gene>
<feature type="signal peptide" evidence="8">
    <location>
        <begin position="1"/>
        <end position="20"/>
    </location>
</feature>
<evidence type="ECO:0000313" key="9">
    <source>
        <dbReference type="EMBL" id="MBG6121444.1"/>
    </source>
</evidence>
<organism evidence="9 10">
    <name type="scientific">Corynebacterium aquatimens</name>
    <dbReference type="NCBI Taxonomy" id="1190508"/>
    <lineage>
        <taxon>Bacteria</taxon>
        <taxon>Bacillati</taxon>
        <taxon>Actinomycetota</taxon>
        <taxon>Actinomycetes</taxon>
        <taxon>Mycobacteriales</taxon>
        <taxon>Corynebacteriaceae</taxon>
        <taxon>Corynebacterium</taxon>
    </lineage>
</organism>
<evidence type="ECO:0000256" key="4">
    <source>
        <dbReference type="ARBA" id="ARBA00022729"/>
    </source>
</evidence>
<dbReference type="Gene3D" id="3.40.50.1820">
    <property type="entry name" value="alpha/beta hydrolase"/>
    <property type="match status" value="1"/>
</dbReference>
<proteinExistence type="predicted"/>
<keyword evidence="4 8" id="KW-0732">Signal</keyword>
<dbReference type="PANTHER" id="PTHR38050:SF2">
    <property type="entry name" value="FERULOYL ESTERASE C-RELATED"/>
    <property type="match status" value="1"/>
</dbReference>
<reference evidence="9" key="1">
    <citation type="submission" date="2020-11" db="EMBL/GenBank/DDBJ databases">
        <title>Sequencing the genomes of 1000 actinobacteria strains.</title>
        <authorList>
            <person name="Klenk H.-P."/>
        </authorList>
    </citation>
    <scope>NUCLEOTIDE SEQUENCE</scope>
    <source>
        <strain evidence="9">DSM 45632</strain>
    </source>
</reference>
<evidence type="ECO:0000256" key="1">
    <source>
        <dbReference type="ARBA" id="ARBA00004613"/>
    </source>
</evidence>
<dbReference type="RefSeq" id="WP_196824004.1">
    <property type="nucleotide sequence ID" value="NZ_CP046980.1"/>
</dbReference>
<keyword evidence="2" id="KW-0964">Secreted</keyword>
<dbReference type="EMBL" id="JADOUE010000001">
    <property type="protein sequence ID" value="MBG6121444.1"/>
    <property type="molecule type" value="Genomic_DNA"/>
</dbReference>
<keyword evidence="6" id="KW-0119">Carbohydrate metabolism</keyword>
<keyword evidence="7" id="KW-0624">Polysaccharide degradation</keyword>
<evidence type="ECO:0000256" key="5">
    <source>
        <dbReference type="ARBA" id="ARBA00022801"/>
    </source>
</evidence>
<evidence type="ECO:0000256" key="8">
    <source>
        <dbReference type="SAM" id="SignalP"/>
    </source>
</evidence>
<dbReference type="Proteomes" id="UP000658613">
    <property type="component" value="Unassembled WGS sequence"/>
</dbReference>
<evidence type="ECO:0000256" key="3">
    <source>
        <dbReference type="ARBA" id="ARBA00022651"/>
    </source>
</evidence>
<keyword evidence="5" id="KW-0378">Hydrolase</keyword>
<dbReference type="InterPro" id="IPR043595">
    <property type="entry name" value="FaeB/C/D"/>
</dbReference>
<dbReference type="PANTHER" id="PTHR38050">
    <property type="match status" value="1"/>
</dbReference>
<sequence length="346" mass="37419">MNFKTFVRRAAIGLSTAAVALGVATAPADAQQLPPLPPQVVDAAHAFNSGWNDMARQVNGALPQGSSVPVNPIPVPPRHVPAPPTGWRAQAPQPVGNGRNGEIRAAGRSYLIWVPPGYNPSRSWPVMVGYSAFEDTTENFRNYSRLRESNVGRDAIIVYPRNIGRSWEGSPTASSRPGQDIAYVRAMINDLQRYYNIDRGRIYATGLSTGGGMAAVTGCHMADLFAGVAPVSGAFYAPTNANCQNIPIAMVIMHGTHDTLTPYHGGNRRGTRLIGVPELFGSYERRNRCQVGRLQHSPVPPNATRVSSTGCVKPTQIIKINGGSHTWWHSPNSANEMWAVLSHVRK</sequence>
<keyword evidence="3" id="KW-0858">Xylan degradation</keyword>
<dbReference type="GO" id="GO:0030600">
    <property type="term" value="F:feruloyl esterase activity"/>
    <property type="evidence" value="ECO:0007669"/>
    <property type="project" value="InterPro"/>
</dbReference>